<dbReference type="SUPFAM" id="SSF53067">
    <property type="entry name" value="Actin-like ATPase domain"/>
    <property type="match status" value="1"/>
</dbReference>
<dbReference type="Gene3D" id="1.10.10.10">
    <property type="entry name" value="Winged helix-like DNA-binding domain superfamily/Winged helix DNA-binding domain"/>
    <property type="match status" value="1"/>
</dbReference>
<dbReference type="InterPro" id="IPR043129">
    <property type="entry name" value="ATPase_NBD"/>
</dbReference>
<name>A0A2U1ZWF7_9MICO</name>
<dbReference type="AlphaFoldDB" id="A0A2U1ZWF7"/>
<evidence type="ECO:0000313" key="4">
    <source>
        <dbReference type="Proteomes" id="UP000245166"/>
    </source>
</evidence>
<dbReference type="InterPro" id="IPR000600">
    <property type="entry name" value="ROK"/>
</dbReference>
<dbReference type="PROSITE" id="PS01125">
    <property type="entry name" value="ROK"/>
    <property type="match status" value="1"/>
</dbReference>
<accession>A0A2U1ZWF7</accession>
<dbReference type="PANTHER" id="PTHR18964:SF149">
    <property type="entry name" value="BIFUNCTIONAL UDP-N-ACETYLGLUCOSAMINE 2-EPIMERASE_N-ACETYLMANNOSAMINE KINASE"/>
    <property type="match status" value="1"/>
</dbReference>
<dbReference type="OrthoDB" id="4083144at2"/>
<dbReference type="InterPro" id="IPR000835">
    <property type="entry name" value="HTH_MarR-typ"/>
</dbReference>
<dbReference type="Proteomes" id="UP000245166">
    <property type="component" value="Unassembled WGS sequence"/>
</dbReference>
<feature type="domain" description="HTH marR-type" evidence="2">
    <location>
        <begin position="18"/>
        <end position="64"/>
    </location>
</feature>
<evidence type="ECO:0000313" key="3">
    <source>
        <dbReference type="EMBL" id="PWD51327.1"/>
    </source>
</evidence>
<protein>
    <submittedName>
        <fullName evidence="3">Transcriptional regulator</fullName>
    </submittedName>
</protein>
<dbReference type="Gene3D" id="3.30.420.40">
    <property type="match status" value="2"/>
</dbReference>
<dbReference type="Pfam" id="PF12802">
    <property type="entry name" value="MarR_2"/>
    <property type="match status" value="1"/>
</dbReference>
<dbReference type="PANTHER" id="PTHR18964">
    <property type="entry name" value="ROK (REPRESSOR, ORF, KINASE) FAMILY"/>
    <property type="match status" value="1"/>
</dbReference>
<proteinExistence type="inferred from homology"/>
<comment type="similarity">
    <text evidence="1">Belongs to the ROK (NagC/XylR) family.</text>
</comment>
<dbReference type="InterPro" id="IPR036390">
    <property type="entry name" value="WH_DNA-bd_sf"/>
</dbReference>
<comment type="caution">
    <text evidence="3">The sequence shown here is derived from an EMBL/GenBank/DDBJ whole genome shotgun (WGS) entry which is preliminary data.</text>
</comment>
<gene>
    <name evidence="3" type="ORF">C8046_12310</name>
</gene>
<dbReference type="Pfam" id="PF00480">
    <property type="entry name" value="ROK"/>
    <property type="match status" value="1"/>
</dbReference>
<dbReference type="EMBL" id="PYHR01000002">
    <property type="protein sequence ID" value="PWD51327.1"/>
    <property type="molecule type" value="Genomic_DNA"/>
</dbReference>
<dbReference type="InterPro" id="IPR049874">
    <property type="entry name" value="ROK_cs"/>
</dbReference>
<organism evidence="3 4">
    <name type="scientific">Serinibacter arcticus</name>
    <dbReference type="NCBI Taxonomy" id="1655435"/>
    <lineage>
        <taxon>Bacteria</taxon>
        <taxon>Bacillati</taxon>
        <taxon>Actinomycetota</taxon>
        <taxon>Actinomycetes</taxon>
        <taxon>Micrococcales</taxon>
        <taxon>Beutenbergiaceae</taxon>
        <taxon>Serinibacter</taxon>
    </lineage>
</organism>
<sequence length="412" mass="42474">MRYPGRRGTNLPRMGDYNQLVVLDHIRRARVSVSRVELAAVTGLSGQTISNVVGRLLEQGLVQEGERQITGRGKPRTLLHLRPGAGYALGAHIDPVSVTIVLLDLAGTIVERAVVTTPDGSPAVVAAIADEVARMRALVPGGEVVGLGVAAPGPIDPEAGRVIHPPLMPSWGDVPLRDRLADATGLPTLLDKDVAAAMVAELWQGHHELHTTTLFVYLGFGIGFAFAREGEVLSGSSRNAGEIGHLIVDADGPPCFCGNRGCLGVSVALDRLVAEAVDGGVLPASTPRGTPAELDVAMGRLAAAGEAGDAVAREILDRAARRLARGIVIVSDLIDADGVVVGGANWARLAPYLSAAARTEFAGHATMRELHGVEVGGTALGPWIGAVGAASQVLDAAFTPHASLLVAQPAGA</sequence>
<dbReference type="SUPFAM" id="SSF46785">
    <property type="entry name" value="Winged helix' DNA-binding domain"/>
    <property type="match status" value="1"/>
</dbReference>
<keyword evidence="4" id="KW-1185">Reference proteome</keyword>
<evidence type="ECO:0000259" key="2">
    <source>
        <dbReference type="Pfam" id="PF12802"/>
    </source>
</evidence>
<reference evidence="3 4" key="1">
    <citation type="submission" date="2018-03" db="EMBL/GenBank/DDBJ databases">
        <title>Genome assembly of novel Miniimonas species PCH200.</title>
        <authorList>
            <person name="Thakur V."/>
            <person name="Kumar V."/>
            <person name="Singh D."/>
        </authorList>
    </citation>
    <scope>NUCLEOTIDE SEQUENCE [LARGE SCALE GENOMIC DNA]</scope>
    <source>
        <strain evidence="3 4">PCH200</strain>
    </source>
</reference>
<evidence type="ECO:0000256" key="1">
    <source>
        <dbReference type="ARBA" id="ARBA00006479"/>
    </source>
</evidence>
<dbReference type="InterPro" id="IPR036388">
    <property type="entry name" value="WH-like_DNA-bd_sf"/>
</dbReference>
<dbReference type="GO" id="GO:0003700">
    <property type="term" value="F:DNA-binding transcription factor activity"/>
    <property type="evidence" value="ECO:0007669"/>
    <property type="project" value="InterPro"/>
</dbReference>